<dbReference type="SUPFAM" id="SSF50998">
    <property type="entry name" value="Quinoprotein alcohol dehydrogenase-like"/>
    <property type="match status" value="1"/>
</dbReference>
<dbReference type="InterPro" id="IPR011047">
    <property type="entry name" value="Quinoprotein_ADH-like_sf"/>
</dbReference>
<organism evidence="4 5">
    <name type="scientific">Brachybacterium hainanense</name>
    <dbReference type="NCBI Taxonomy" id="1541174"/>
    <lineage>
        <taxon>Bacteria</taxon>
        <taxon>Bacillati</taxon>
        <taxon>Actinomycetota</taxon>
        <taxon>Actinomycetes</taxon>
        <taxon>Micrococcales</taxon>
        <taxon>Dermabacteraceae</taxon>
        <taxon>Brachybacterium</taxon>
    </lineage>
</organism>
<evidence type="ECO:0000259" key="3">
    <source>
        <dbReference type="Pfam" id="PF13360"/>
    </source>
</evidence>
<keyword evidence="2" id="KW-0472">Membrane</keyword>
<feature type="transmembrane region" description="Helical" evidence="2">
    <location>
        <begin position="65"/>
        <end position="83"/>
    </location>
</feature>
<proteinExistence type="predicted"/>
<evidence type="ECO:0000313" key="4">
    <source>
        <dbReference type="EMBL" id="MFC0675634.1"/>
    </source>
</evidence>
<dbReference type="InterPro" id="IPR015943">
    <property type="entry name" value="WD40/YVTN_repeat-like_dom_sf"/>
</dbReference>
<dbReference type="Gene3D" id="2.130.10.10">
    <property type="entry name" value="YVTN repeat-like/Quinoprotein amine dehydrogenase"/>
    <property type="match status" value="1"/>
</dbReference>
<feature type="region of interest" description="Disordered" evidence="1">
    <location>
        <begin position="173"/>
        <end position="196"/>
    </location>
</feature>
<feature type="transmembrane region" description="Helical" evidence="2">
    <location>
        <begin position="40"/>
        <end position="58"/>
    </location>
</feature>
<feature type="domain" description="Pyrrolo-quinoline quinone repeat" evidence="3">
    <location>
        <begin position="266"/>
        <end position="423"/>
    </location>
</feature>
<keyword evidence="5" id="KW-1185">Reference proteome</keyword>
<dbReference type="InterPro" id="IPR002372">
    <property type="entry name" value="PQQ_rpt_dom"/>
</dbReference>
<dbReference type="Pfam" id="PF13360">
    <property type="entry name" value="PQQ_2"/>
    <property type="match status" value="1"/>
</dbReference>
<gene>
    <name evidence="4" type="ORF">ACFFF6_16915</name>
</gene>
<dbReference type="Proteomes" id="UP001589793">
    <property type="component" value="Unassembled WGS sequence"/>
</dbReference>
<accession>A0ABV6RF72</accession>
<reference evidence="4 5" key="1">
    <citation type="submission" date="2024-09" db="EMBL/GenBank/DDBJ databases">
        <authorList>
            <person name="Sun Q."/>
            <person name="Mori K."/>
        </authorList>
    </citation>
    <scope>NUCLEOTIDE SEQUENCE [LARGE SCALE GENOMIC DNA]</scope>
    <source>
        <strain evidence="4 5">CICC 10874</strain>
    </source>
</reference>
<evidence type="ECO:0000256" key="1">
    <source>
        <dbReference type="SAM" id="MobiDB-lite"/>
    </source>
</evidence>
<keyword evidence="2" id="KW-1133">Transmembrane helix</keyword>
<evidence type="ECO:0000313" key="5">
    <source>
        <dbReference type="Proteomes" id="UP001589793"/>
    </source>
</evidence>
<name>A0ABV6RF72_9MICO</name>
<dbReference type="EMBL" id="JBHLSV010000027">
    <property type="protein sequence ID" value="MFC0675634.1"/>
    <property type="molecule type" value="Genomic_DNA"/>
</dbReference>
<sequence length="501" mass="50478">MSPAAPPDRTVLPALALAALALAGVGALLGEHLLLGPLRLLAGLLAALGLALLVLALPLPRRRPLAALVAAAAALALTVPAVLAHRSVDLADAALASLPPLQGGDRVIVGADEASPVLIDRASGEDTLLDPASGRTAAVEAQGAEPLLAADGSRLLLRRREATTVLDSSEALARTGGDGTTVAASAPSGSRELPGSPLALDGDLLVMQSTERPGCVIRGYDLAEQAAAPVWTVRDPGAADCPVGAAPEDEGVLPRIAVRTDSRQGLVQIDPRTGFVLGGILSRPGTDCTAQLSTGPADAGQHVVLVCAARDGALTARALAAGNELWRTEPSPAGSWETRVEDGRVLARGTEQGTDVSGELVASEASSSWTAPGGDGGAGLRPARARIGMDGAQMILVDTAGQVSALDTATGRPRWTVPLSSPQAPVTGALAHGTAVLLDPAPRAHALAPRDASRLRILDPAGRQSVELTLEAAPAEIRPLPGGRALLTDDGALLLIGPESG</sequence>
<dbReference type="RefSeq" id="WP_376982664.1">
    <property type="nucleotide sequence ID" value="NZ_JBHLSV010000027.1"/>
</dbReference>
<comment type="caution">
    <text evidence="4">The sequence shown here is derived from an EMBL/GenBank/DDBJ whole genome shotgun (WGS) entry which is preliminary data.</text>
</comment>
<protein>
    <submittedName>
        <fullName evidence="4">PQQ-binding-like beta-propeller repeat protein</fullName>
    </submittedName>
</protein>
<evidence type="ECO:0000256" key="2">
    <source>
        <dbReference type="SAM" id="Phobius"/>
    </source>
</evidence>
<keyword evidence="2" id="KW-0812">Transmembrane</keyword>